<dbReference type="InterPro" id="IPR012910">
    <property type="entry name" value="Plug_dom"/>
</dbReference>
<dbReference type="eggNOG" id="COG1629">
    <property type="taxonomic scope" value="Bacteria"/>
</dbReference>
<gene>
    <name evidence="8" type="ORF">HJA_13345</name>
</gene>
<dbReference type="SUPFAM" id="SSF56935">
    <property type="entry name" value="Porins"/>
    <property type="match status" value="1"/>
</dbReference>
<feature type="domain" description="TonB-dependent receptor-like beta-barrel" evidence="6">
    <location>
        <begin position="424"/>
        <end position="855"/>
    </location>
</feature>
<feature type="chain" id="PRO_5001577866" evidence="5">
    <location>
        <begin position="26"/>
        <end position="890"/>
    </location>
</feature>
<comment type="subcellular location">
    <subcellularLocation>
        <location evidence="1 4">Cell outer membrane</location>
    </subcellularLocation>
</comment>
<dbReference type="RefSeq" id="WP_051597693.1">
    <property type="nucleotide sequence ID" value="NZ_ARYJ01000009.1"/>
</dbReference>
<keyword evidence="2 4" id="KW-0472">Membrane</keyword>
<evidence type="ECO:0000313" key="9">
    <source>
        <dbReference type="Proteomes" id="UP000024816"/>
    </source>
</evidence>
<dbReference type="PANTHER" id="PTHR40980">
    <property type="entry name" value="PLUG DOMAIN-CONTAINING PROTEIN"/>
    <property type="match status" value="1"/>
</dbReference>
<evidence type="ECO:0000256" key="2">
    <source>
        <dbReference type="ARBA" id="ARBA00023136"/>
    </source>
</evidence>
<evidence type="ECO:0000256" key="1">
    <source>
        <dbReference type="ARBA" id="ARBA00004442"/>
    </source>
</evidence>
<keyword evidence="9" id="KW-1185">Reference proteome</keyword>
<evidence type="ECO:0000256" key="4">
    <source>
        <dbReference type="RuleBase" id="RU003357"/>
    </source>
</evidence>
<protein>
    <submittedName>
        <fullName evidence="8">TonB-dependent receptor</fullName>
    </submittedName>
</protein>
<dbReference type="GO" id="GO:0009279">
    <property type="term" value="C:cell outer membrane"/>
    <property type="evidence" value="ECO:0007669"/>
    <property type="project" value="UniProtKB-SubCell"/>
</dbReference>
<comment type="caution">
    <text evidence="8">The sequence shown here is derived from an EMBL/GenBank/DDBJ whole genome shotgun (WGS) entry which is preliminary data.</text>
</comment>
<dbReference type="Proteomes" id="UP000024816">
    <property type="component" value="Unassembled WGS sequence"/>
</dbReference>
<proteinExistence type="inferred from homology"/>
<evidence type="ECO:0000313" key="8">
    <source>
        <dbReference type="EMBL" id="KCZ87189.1"/>
    </source>
</evidence>
<reference evidence="8 9" key="1">
    <citation type="journal article" date="2014" name="Antonie Van Leeuwenhoek">
        <title>Hyphomonas beringensis sp. nov. and Hyphomonas chukchiensis sp. nov., isolated from surface seawater of the Bering Sea and Chukchi Sea.</title>
        <authorList>
            <person name="Li C."/>
            <person name="Lai Q."/>
            <person name="Li G."/>
            <person name="Dong C."/>
            <person name="Wang J."/>
            <person name="Liao Y."/>
            <person name="Shao Z."/>
        </authorList>
    </citation>
    <scope>NUCLEOTIDE SEQUENCE [LARGE SCALE GENOMIC DNA]</scope>
    <source>
        <strain evidence="8 9">VP2</strain>
    </source>
</reference>
<accession>A0A059F994</accession>
<name>A0A059F994_9PROT</name>
<dbReference type="Pfam" id="PF00593">
    <property type="entry name" value="TonB_dep_Rec_b-barrel"/>
    <property type="match status" value="1"/>
</dbReference>
<dbReference type="Gene3D" id="2.170.130.10">
    <property type="entry name" value="TonB-dependent receptor, plug domain"/>
    <property type="match status" value="1"/>
</dbReference>
<evidence type="ECO:0000256" key="3">
    <source>
        <dbReference type="ARBA" id="ARBA00023237"/>
    </source>
</evidence>
<dbReference type="OrthoDB" id="9768470at2"/>
<dbReference type="eggNOG" id="COG4771">
    <property type="taxonomic scope" value="Bacteria"/>
</dbReference>
<dbReference type="Gene3D" id="2.40.170.20">
    <property type="entry name" value="TonB-dependent receptor, beta-barrel domain"/>
    <property type="match status" value="1"/>
</dbReference>
<dbReference type="AlphaFoldDB" id="A0A059F994"/>
<dbReference type="InterPro" id="IPR037066">
    <property type="entry name" value="Plug_dom_sf"/>
</dbReference>
<dbReference type="STRING" id="1280952.HJA_13345"/>
<keyword evidence="3" id="KW-0998">Cell outer membrane</keyword>
<evidence type="ECO:0000256" key="5">
    <source>
        <dbReference type="SAM" id="SignalP"/>
    </source>
</evidence>
<keyword evidence="4" id="KW-0798">TonB box</keyword>
<dbReference type="InterPro" id="IPR036942">
    <property type="entry name" value="Beta-barrel_TonB_sf"/>
</dbReference>
<organism evidence="8 9">
    <name type="scientific">Hyphomonas jannaschiana VP2</name>
    <dbReference type="NCBI Taxonomy" id="1280952"/>
    <lineage>
        <taxon>Bacteria</taxon>
        <taxon>Pseudomonadati</taxon>
        <taxon>Pseudomonadota</taxon>
        <taxon>Alphaproteobacteria</taxon>
        <taxon>Hyphomonadales</taxon>
        <taxon>Hyphomonadaceae</taxon>
        <taxon>Hyphomonas</taxon>
    </lineage>
</organism>
<comment type="similarity">
    <text evidence="4">Belongs to the TonB-dependent receptor family.</text>
</comment>
<dbReference type="EMBL" id="ARYJ01000009">
    <property type="protein sequence ID" value="KCZ87189.1"/>
    <property type="molecule type" value="Genomic_DNA"/>
</dbReference>
<dbReference type="InterPro" id="IPR000531">
    <property type="entry name" value="Beta-barrel_TonB"/>
</dbReference>
<sequence length="890" mass="98262">MKRFMSARSVLLTSACLAWISPALAQDATVADPAAAVEEQPAPVEVETEARQQTVVVRGQFIPDEKRNTSEVSALIDEGDFSLQGDGDAAAALARVAGIAAAEDEFIYVRGLNERYSTALLNGSPLPSPAPLRRVVPLNLFPTSTLKSVLVQKTYSPNLPGEFGGGTVDLRTKAVPDEPFLTVGVSAGIDVQTSLRDGLMYDGGETDWLGIDDGSRDRPSVADGLTREFGRQLTDNSSLLVMQQGEVNPNGGFDISGGTRVDLNNDVSIGFTASGGYSNEWETKRGERSFGAINSGTGRLEPNQKFTRDSTQNTIGLNALATIGVDLFDNHEIKFTGLVTRSSEKEARIVSTGLDGFTQEDTRLRNDYLEWIEQQLWSTQVQGEHFFPGLHDLKVEWRGSYSEALRDAPYQLSNIYRIADDGSLSLSNSPSANRMQFSRIDDDTTDFGIDLTLPLDRAGDCFFFCETELKAGYAYVENDRKATSFIYDINGVAGAPGPDGRFGTNRLDYIYAYLFQPDGPGFITEIKNDGFPQLYLATLEIDAGYVGLDTQVTPYIRAAVGVRFEDAIQAVDTQSIGMDLSTNFVEGVIDEQDWFPAVTLTWNPIDAVQVRGGYSETITRPQFRELAPAVFNNSETDVTFFGNPYLVNASIKNYDLRAEYYFARDQFATIGLFYKDITNPIEEVLVPAETVQTSFINAPAAELYGFEVEYEQVLPMQQWTGWSFFDDRELQLKANYTWSDSSVDAVGEVAVNVGTNLNPVRGFEDASGLILDGRQLQGQSEHLFNLQVGLLNESARSEYNLLVNYVSERIRSGEILARGIPAFLEQPPMTVDFVWNKGFNMGGGDYEFSLNVQNLFGESYEAYQESGPDKVFVDTYKQDTVFSIGLKRRF</sequence>
<dbReference type="PATRIC" id="fig|1280952.3.peg.2670"/>
<feature type="domain" description="TonB-dependent receptor plug" evidence="7">
    <location>
        <begin position="67"/>
        <end position="164"/>
    </location>
</feature>
<dbReference type="PANTHER" id="PTHR40980:SF5">
    <property type="entry name" value="TONB-DEPENDENT RECEPTOR"/>
    <property type="match status" value="1"/>
</dbReference>
<evidence type="ECO:0000259" key="7">
    <source>
        <dbReference type="Pfam" id="PF07715"/>
    </source>
</evidence>
<keyword evidence="8" id="KW-0675">Receptor</keyword>
<feature type="signal peptide" evidence="5">
    <location>
        <begin position="1"/>
        <end position="25"/>
    </location>
</feature>
<dbReference type="Pfam" id="PF07715">
    <property type="entry name" value="Plug"/>
    <property type="match status" value="1"/>
</dbReference>
<evidence type="ECO:0000259" key="6">
    <source>
        <dbReference type="Pfam" id="PF00593"/>
    </source>
</evidence>
<keyword evidence="5" id="KW-0732">Signal</keyword>